<sequence>MLAHNAGQKVVEYKAKKSLKGIKKYCSYAFEGILYVAVLISLVLILVGGILDLVPTNIVLLDYPIGQFMNLPIGIYAVVYVLLFVWPVIPFPIAQRKLPVFNYFHKNFLVRGVVLGVPATGLALTLATAFGAALMLLCCVSYIIVYFIGFQPAWTIEPSSNEYKLIDEDGRSTSLVSCNEEVEEI</sequence>
<dbReference type="EMBL" id="JAOPGA020001704">
    <property type="protein sequence ID" value="KAL0490603.1"/>
    <property type="molecule type" value="Genomic_DNA"/>
</dbReference>
<dbReference type="AlphaFoldDB" id="A0AAW2ZMJ3"/>
<proteinExistence type="predicted"/>
<keyword evidence="1" id="KW-1133">Transmembrane helix</keyword>
<name>A0AAW2ZMJ3_9EUKA</name>
<evidence type="ECO:0000313" key="2">
    <source>
        <dbReference type="EMBL" id="KAL0490603.1"/>
    </source>
</evidence>
<keyword evidence="1" id="KW-0812">Transmembrane</keyword>
<feature type="transmembrane region" description="Helical" evidence="1">
    <location>
        <begin position="133"/>
        <end position="154"/>
    </location>
</feature>
<dbReference type="Proteomes" id="UP001431209">
    <property type="component" value="Unassembled WGS sequence"/>
</dbReference>
<protein>
    <submittedName>
        <fullName evidence="2">Uncharacterized protein</fullName>
    </submittedName>
</protein>
<accession>A0AAW2ZMJ3</accession>
<reference evidence="2 3" key="1">
    <citation type="submission" date="2024-03" db="EMBL/GenBank/DDBJ databases">
        <title>The Acrasis kona genome and developmental transcriptomes reveal deep origins of eukaryotic multicellular pathways.</title>
        <authorList>
            <person name="Sheikh S."/>
            <person name="Fu C.-J."/>
            <person name="Brown M.W."/>
            <person name="Baldauf S.L."/>
        </authorList>
    </citation>
    <scope>NUCLEOTIDE SEQUENCE [LARGE SCALE GENOMIC DNA]</scope>
    <source>
        <strain evidence="2 3">ATCC MYA-3509</strain>
    </source>
</reference>
<feature type="transmembrane region" description="Helical" evidence="1">
    <location>
        <begin position="25"/>
        <end position="51"/>
    </location>
</feature>
<evidence type="ECO:0000313" key="3">
    <source>
        <dbReference type="Proteomes" id="UP001431209"/>
    </source>
</evidence>
<keyword evidence="1" id="KW-0472">Membrane</keyword>
<evidence type="ECO:0000256" key="1">
    <source>
        <dbReference type="SAM" id="Phobius"/>
    </source>
</evidence>
<comment type="caution">
    <text evidence="2">The sequence shown here is derived from an EMBL/GenBank/DDBJ whole genome shotgun (WGS) entry which is preliminary data.</text>
</comment>
<keyword evidence="3" id="KW-1185">Reference proteome</keyword>
<organism evidence="2 3">
    <name type="scientific">Acrasis kona</name>
    <dbReference type="NCBI Taxonomy" id="1008807"/>
    <lineage>
        <taxon>Eukaryota</taxon>
        <taxon>Discoba</taxon>
        <taxon>Heterolobosea</taxon>
        <taxon>Tetramitia</taxon>
        <taxon>Eutetramitia</taxon>
        <taxon>Acrasidae</taxon>
        <taxon>Acrasis</taxon>
    </lineage>
</organism>
<feature type="transmembrane region" description="Helical" evidence="1">
    <location>
        <begin position="109"/>
        <end position="127"/>
    </location>
</feature>
<gene>
    <name evidence="2" type="ORF">AKO1_003405</name>
</gene>
<feature type="transmembrane region" description="Helical" evidence="1">
    <location>
        <begin position="71"/>
        <end position="89"/>
    </location>
</feature>